<sequence>MGSIFTRTLSDGTLRYRAEIRVNRKDYPAYKESKTFSTKRIAEKWVKKREVEIENNPIKM</sequence>
<dbReference type="Proteomes" id="UP000013086">
    <property type="component" value="Unassembled WGS sequence"/>
</dbReference>
<accession>N8NX64</accession>
<dbReference type="PATRIC" id="fig|1217715.3.peg.2585"/>
<evidence type="ECO:0008006" key="3">
    <source>
        <dbReference type="Google" id="ProtNLM"/>
    </source>
</evidence>
<evidence type="ECO:0000313" key="2">
    <source>
        <dbReference type="Proteomes" id="UP000013086"/>
    </source>
</evidence>
<dbReference type="HOGENOM" id="CLU_194253_0_0_6"/>
<gene>
    <name evidence="1" type="ORF">F994_02645</name>
</gene>
<proteinExistence type="predicted"/>
<evidence type="ECO:0000313" key="1">
    <source>
        <dbReference type="EMBL" id="ENU18961.1"/>
    </source>
</evidence>
<name>N8NX64_9GAMM</name>
<dbReference type="EMBL" id="APOH01000016">
    <property type="protein sequence ID" value="ENU18961.1"/>
    <property type="molecule type" value="Genomic_DNA"/>
</dbReference>
<dbReference type="AlphaFoldDB" id="N8NX64"/>
<protein>
    <recommendedName>
        <fullName evidence="3">Integrase DNA-binding domain-containing protein</fullName>
    </recommendedName>
</protein>
<organism evidence="1 2">
    <name type="scientific">Acinetobacter bohemicus ANC 3994</name>
    <dbReference type="NCBI Taxonomy" id="1217715"/>
    <lineage>
        <taxon>Bacteria</taxon>
        <taxon>Pseudomonadati</taxon>
        <taxon>Pseudomonadota</taxon>
        <taxon>Gammaproteobacteria</taxon>
        <taxon>Moraxellales</taxon>
        <taxon>Moraxellaceae</taxon>
        <taxon>Acinetobacter</taxon>
    </lineage>
</organism>
<comment type="caution">
    <text evidence="1">The sequence shown here is derived from an EMBL/GenBank/DDBJ whole genome shotgun (WGS) entry which is preliminary data.</text>
</comment>
<reference evidence="1 2" key="1">
    <citation type="submission" date="2013-02" db="EMBL/GenBank/DDBJ databases">
        <title>The Genome Sequence of Acinetobacter sp. ANC 3994.</title>
        <authorList>
            <consortium name="The Broad Institute Genome Sequencing Platform"/>
            <consortium name="The Broad Institute Genome Sequencing Center for Infectious Disease"/>
            <person name="Cerqueira G."/>
            <person name="Feldgarden M."/>
            <person name="Courvalin P."/>
            <person name="Perichon B."/>
            <person name="Grillot-Courvalin C."/>
            <person name="Clermont D."/>
            <person name="Rocha E."/>
            <person name="Yoon E.-J."/>
            <person name="Nemec A."/>
            <person name="Walker B."/>
            <person name="Young S.K."/>
            <person name="Zeng Q."/>
            <person name="Gargeya S."/>
            <person name="Fitzgerald M."/>
            <person name="Haas B."/>
            <person name="Abouelleil A."/>
            <person name="Alvarado L."/>
            <person name="Arachchi H.M."/>
            <person name="Berlin A.M."/>
            <person name="Chapman S.B."/>
            <person name="Dewar J."/>
            <person name="Goldberg J."/>
            <person name="Griggs A."/>
            <person name="Gujja S."/>
            <person name="Hansen M."/>
            <person name="Howarth C."/>
            <person name="Imamovic A."/>
            <person name="Larimer J."/>
            <person name="McCowan C."/>
            <person name="Murphy C."/>
            <person name="Neiman D."/>
            <person name="Pearson M."/>
            <person name="Priest M."/>
            <person name="Roberts A."/>
            <person name="Saif S."/>
            <person name="Shea T."/>
            <person name="Sisk P."/>
            <person name="Sykes S."/>
            <person name="Wortman J."/>
            <person name="Nusbaum C."/>
            <person name="Birren B."/>
        </authorList>
    </citation>
    <scope>NUCLEOTIDE SEQUENCE [LARGE SCALE GENOMIC DNA]</scope>
    <source>
        <strain evidence="1 2">ANC 3994</strain>
    </source>
</reference>